<dbReference type="PANTHER" id="PTHR37422">
    <property type="entry name" value="TEICHURONIC ACID BIOSYNTHESIS PROTEIN TUAE"/>
    <property type="match status" value="1"/>
</dbReference>
<proteinExistence type="predicted"/>
<dbReference type="PATRIC" id="fig|706587.4.peg.4882"/>
<dbReference type="Pfam" id="PF04932">
    <property type="entry name" value="Wzy_C"/>
    <property type="match status" value="1"/>
</dbReference>
<feature type="transmembrane region" description="Helical" evidence="5">
    <location>
        <begin position="353"/>
        <end position="373"/>
    </location>
</feature>
<sequence>MLLFAAIAVGAALITLVNPMAGIVLALKADVATSIVLAPILGASYGEGENQHHTLLITLPVLAVLLVRMILQILSRRKSMAIPAFNSVDLGLFGLIVVVTFGSFRSESFIFGSEIVGRLLVLGVSYYIFSRTAVVCKNDVKRSVLSFMILVWLLSVGSGLYVLFSTGEIGSNVISAAGEIVGKVSLTKVNPISFSMLMGEAILVALFWLLSNRDSSRLLTFSILCSLPLLFGLMLTTAERGPFLSLVMAAAFLTVALILIGNDARYLVYSAIFFSAVLAGGVALYLSQPALSEGLAGRISDLGSGESTVGIRIRLYSQALDLFGESPLLGNGTGALENINGRGLYAHNLILEILAEQGLLGFAMLSIFLAGLVNRIKTSILLYHDPICAYFAALVLFHLAESMVSGTLWGLKSLYFAAGMLVVLEYLAREDFANYWESPCHACQYGCVEGCE</sequence>
<dbReference type="HOGENOM" id="CLU_605099_0_0_7"/>
<keyword evidence="3 5" id="KW-1133">Transmembrane helix</keyword>
<evidence type="ECO:0000256" key="5">
    <source>
        <dbReference type="SAM" id="Phobius"/>
    </source>
</evidence>
<evidence type="ECO:0000256" key="4">
    <source>
        <dbReference type="ARBA" id="ARBA00023136"/>
    </source>
</evidence>
<feature type="transmembrane region" description="Helical" evidence="5">
    <location>
        <begin position="50"/>
        <end position="71"/>
    </location>
</feature>
<comment type="subcellular location">
    <subcellularLocation>
        <location evidence="1">Membrane</location>
        <topology evidence="1">Multi-pass membrane protein</topology>
    </subcellularLocation>
</comment>
<evidence type="ECO:0000256" key="3">
    <source>
        <dbReference type="ARBA" id="ARBA00022989"/>
    </source>
</evidence>
<feature type="transmembrane region" description="Helical" evidence="5">
    <location>
        <begin position="267"/>
        <end position="286"/>
    </location>
</feature>
<evidence type="ECO:0000313" key="7">
    <source>
        <dbReference type="EMBL" id="AFM26938.1"/>
    </source>
</evidence>
<dbReference type="KEGG" id="dti:Desti_4304"/>
<evidence type="ECO:0000256" key="2">
    <source>
        <dbReference type="ARBA" id="ARBA00022692"/>
    </source>
</evidence>
<dbReference type="eggNOG" id="COG3307">
    <property type="taxonomic scope" value="Bacteria"/>
</dbReference>
<evidence type="ECO:0000256" key="1">
    <source>
        <dbReference type="ARBA" id="ARBA00004141"/>
    </source>
</evidence>
<dbReference type="RefSeq" id="WP_014812058.1">
    <property type="nucleotide sequence ID" value="NC_018025.1"/>
</dbReference>
<keyword evidence="4 5" id="KW-0472">Membrane</keyword>
<organism evidence="7 8">
    <name type="scientific">Desulfomonile tiedjei (strain ATCC 49306 / DSM 6799 / DCB-1)</name>
    <dbReference type="NCBI Taxonomy" id="706587"/>
    <lineage>
        <taxon>Bacteria</taxon>
        <taxon>Pseudomonadati</taxon>
        <taxon>Thermodesulfobacteriota</taxon>
        <taxon>Desulfomonilia</taxon>
        <taxon>Desulfomonilales</taxon>
        <taxon>Desulfomonilaceae</taxon>
        <taxon>Desulfomonile</taxon>
    </lineage>
</organism>
<keyword evidence="8" id="KW-1185">Reference proteome</keyword>
<dbReference type="GO" id="GO:0016020">
    <property type="term" value="C:membrane"/>
    <property type="evidence" value="ECO:0007669"/>
    <property type="project" value="UniProtKB-SubCell"/>
</dbReference>
<dbReference type="Proteomes" id="UP000006055">
    <property type="component" value="Chromosome"/>
</dbReference>
<name>I4CBJ7_DESTA</name>
<feature type="transmembrane region" description="Helical" evidence="5">
    <location>
        <begin position="110"/>
        <end position="129"/>
    </location>
</feature>
<feature type="transmembrane region" description="Helical" evidence="5">
    <location>
        <begin position="243"/>
        <end position="260"/>
    </location>
</feature>
<evidence type="ECO:0000259" key="6">
    <source>
        <dbReference type="Pfam" id="PF04932"/>
    </source>
</evidence>
<dbReference type="EMBL" id="CP003360">
    <property type="protein sequence ID" value="AFM26938.1"/>
    <property type="molecule type" value="Genomic_DNA"/>
</dbReference>
<dbReference type="OrthoDB" id="248421at2"/>
<keyword evidence="7" id="KW-0436">Ligase</keyword>
<gene>
    <name evidence="7" type="ordered locus">Desti_4304</name>
</gene>
<feature type="transmembrane region" description="Helical" evidence="5">
    <location>
        <begin position="192"/>
        <end position="211"/>
    </location>
</feature>
<dbReference type="GO" id="GO:0016874">
    <property type="term" value="F:ligase activity"/>
    <property type="evidence" value="ECO:0007669"/>
    <property type="project" value="UniProtKB-KW"/>
</dbReference>
<dbReference type="STRING" id="706587.Desti_4304"/>
<keyword evidence="2 5" id="KW-0812">Transmembrane</keyword>
<dbReference type="AlphaFoldDB" id="I4CBJ7"/>
<feature type="transmembrane region" description="Helical" evidence="5">
    <location>
        <begin position="144"/>
        <end position="164"/>
    </location>
</feature>
<feature type="transmembrane region" description="Helical" evidence="5">
    <location>
        <begin position="380"/>
        <end position="400"/>
    </location>
</feature>
<evidence type="ECO:0000313" key="8">
    <source>
        <dbReference type="Proteomes" id="UP000006055"/>
    </source>
</evidence>
<dbReference type="InterPro" id="IPR051533">
    <property type="entry name" value="WaaL-like"/>
</dbReference>
<dbReference type="InterPro" id="IPR007016">
    <property type="entry name" value="O-antigen_ligase-rel_domated"/>
</dbReference>
<feature type="transmembrane region" description="Helical" evidence="5">
    <location>
        <begin position="83"/>
        <end position="104"/>
    </location>
</feature>
<feature type="domain" description="O-antigen ligase-related" evidence="6">
    <location>
        <begin position="229"/>
        <end position="365"/>
    </location>
</feature>
<dbReference type="PANTHER" id="PTHR37422:SF13">
    <property type="entry name" value="LIPOPOLYSACCHARIDE BIOSYNTHESIS PROTEIN PA4999-RELATED"/>
    <property type="match status" value="1"/>
</dbReference>
<feature type="transmembrane region" description="Helical" evidence="5">
    <location>
        <begin position="218"/>
        <end position="237"/>
    </location>
</feature>
<protein>
    <submittedName>
        <fullName evidence="7">O-Antigen ligase</fullName>
    </submittedName>
</protein>
<accession>I4CBJ7</accession>
<reference evidence="8" key="1">
    <citation type="submission" date="2012-06" db="EMBL/GenBank/DDBJ databases">
        <title>Complete sequence of chromosome of Desulfomonile tiedjei DSM 6799.</title>
        <authorList>
            <person name="Lucas S."/>
            <person name="Copeland A."/>
            <person name="Lapidus A."/>
            <person name="Glavina del Rio T."/>
            <person name="Dalin E."/>
            <person name="Tice H."/>
            <person name="Bruce D."/>
            <person name="Goodwin L."/>
            <person name="Pitluck S."/>
            <person name="Peters L."/>
            <person name="Ovchinnikova G."/>
            <person name="Zeytun A."/>
            <person name="Lu M."/>
            <person name="Kyrpides N."/>
            <person name="Mavromatis K."/>
            <person name="Ivanova N."/>
            <person name="Brettin T."/>
            <person name="Detter J.C."/>
            <person name="Han C."/>
            <person name="Larimer F."/>
            <person name="Land M."/>
            <person name="Hauser L."/>
            <person name="Markowitz V."/>
            <person name="Cheng J.-F."/>
            <person name="Hugenholtz P."/>
            <person name="Woyke T."/>
            <person name="Wu D."/>
            <person name="Spring S."/>
            <person name="Schroeder M."/>
            <person name="Brambilla E."/>
            <person name="Klenk H.-P."/>
            <person name="Eisen J.A."/>
        </authorList>
    </citation>
    <scope>NUCLEOTIDE SEQUENCE [LARGE SCALE GENOMIC DNA]</scope>
    <source>
        <strain evidence="8">ATCC 49306 / DSM 6799 / DCB-1</strain>
    </source>
</reference>
<feature type="transmembrane region" description="Helical" evidence="5">
    <location>
        <begin position="406"/>
        <end position="428"/>
    </location>
</feature>